<gene>
    <name evidence="2" type="ORF">A2675_00065</name>
</gene>
<dbReference type="EMBL" id="MHUS01000011">
    <property type="protein sequence ID" value="OHA81419.1"/>
    <property type="molecule type" value="Genomic_DNA"/>
</dbReference>
<accession>A0A1G2S9N0</accession>
<proteinExistence type="predicted"/>
<dbReference type="STRING" id="1802723.A2675_00065"/>
<dbReference type="InterPro" id="IPR058596">
    <property type="entry name" value="TraC-like_dom"/>
</dbReference>
<evidence type="ECO:0000313" key="3">
    <source>
        <dbReference type="Proteomes" id="UP000176997"/>
    </source>
</evidence>
<evidence type="ECO:0000313" key="2">
    <source>
        <dbReference type="EMBL" id="OHA81419.1"/>
    </source>
</evidence>
<reference evidence="2 3" key="1">
    <citation type="journal article" date="2016" name="Nat. Commun.">
        <title>Thousands of microbial genomes shed light on interconnected biogeochemical processes in an aquifer system.</title>
        <authorList>
            <person name="Anantharaman K."/>
            <person name="Brown C.T."/>
            <person name="Hug L.A."/>
            <person name="Sharon I."/>
            <person name="Castelle C.J."/>
            <person name="Probst A.J."/>
            <person name="Thomas B.C."/>
            <person name="Singh A."/>
            <person name="Wilkins M.J."/>
            <person name="Karaoz U."/>
            <person name="Brodie E.L."/>
            <person name="Williams K.H."/>
            <person name="Hubbard S.S."/>
            <person name="Banfield J.F."/>
        </authorList>
    </citation>
    <scope>NUCLEOTIDE SEQUENCE [LARGE SCALE GENOMIC DNA]</scope>
</reference>
<dbReference type="AlphaFoldDB" id="A0A1G2S9N0"/>
<comment type="caution">
    <text evidence="2">The sequence shown here is derived from an EMBL/GenBank/DDBJ whole genome shotgun (WGS) entry which is preliminary data.</text>
</comment>
<protein>
    <recommendedName>
        <fullName evidence="1">TraC-like domain-containing protein</fullName>
    </recommendedName>
</protein>
<organism evidence="2 3">
    <name type="scientific">Candidatus Yonathbacteria bacterium RIFCSPHIGHO2_01_FULL_51_10</name>
    <dbReference type="NCBI Taxonomy" id="1802723"/>
    <lineage>
        <taxon>Bacteria</taxon>
        <taxon>Candidatus Yonathiibacteriota</taxon>
    </lineage>
</organism>
<feature type="domain" description="TraC-like" evidence="1">
    <location>
        <begin position="37"/>
        <end position="126"/>
    </location>
</feature>
<sequence length="210" mass="23795">MAISSKSAQEFIPIKEIRDGIVILKNGELRLILLASSVNFALKSSDEQMAIIMQFQNFLNSLDFSVQIFIQSRRLDIRPYLSTLSDRLGQETNEMMRIQIKEYIDYVRKLTENQGIMTKTFFVIVPYGGLAAPIQGIMRGLRGGEQKQTAQELSDEAFEESRSQLEQRANIVRQGLGRTGVRVEPLGTEAVTELYYKIFNPGEVEKPVKA</sequence>
<dbReference type="Pfam" id="PF26593">
    <property type="entry name" value="TraC-like"/>
    <property type="match status" value="1"/>
</dbReference>
<name>A0A1G2S9N0_9BACT</name>
<dbReference type="Proteomes" id="UP000176997">
    <property type="component" value="Unassembled WGS sequence"/>
</dbReference>
<evidence type="ECO:0000259" key="1">
    <source>
        <dbReference type="Pfam" id="PF26593"/>
    </source>
</evidence>